<dbReference type="PROSITE" id="PS00922">
    <property type="entry name" value="TRANSGLYCOSYLASE"/>
    <property type="match status" value="1"/>
</dbReference>
<dbReference type="CDD" id="cd00254">
    <property type="entry name" value="LT-like"/>
    <property type="match status" value="1"/>
</dbReference>
<evidence type="ECO:0000259" key="3">
    <source>
        <dbReference type="Pfam" id="PF01464"/>
    </source>
</evidence>
<feature type="signal peptide" evidence="2">
    <location>
        <begin position="1"/>
        <end position="21"/>
    </location>
</feature>
<dbReference type="InterPro" id="IPR023346">
    <property type="entry name" value="Lysozyme-like_dom_sf"/>
</dbReference>
<evidence type="ECO:0000256" key="2">
    <source>
        <dbReference type="SAM" id="SignalP"/>
    </source>
</evidence>
<comment type="caution">
    <text evidence="5">The sequence shown here is derived from an EMBL/GenBank/DDBJ whole genome shotgun (WGS) entry which is preliminary data.</text>
</comment>
<protein>
    <submittedName>
        <fullName evidence="5">Lytic transglycosylase domain-containing protein</fullName>
    </submittedName>
</protein>
<comment type="similarity">
    <text evidence="1">Belongs to the transglycosylase Slt family.</text>
</comment>
<reference evidence="5 6" key="1">
    <citation type="submission" date="2024-05" db="EMBL/GenBank/DDBJ databases">
        <title>Genome Sequence and Characterization of the New Strain Purple Sulfur Bacterium of Genus Thioalkalicoccus.</title>
        <authorList>
            <person name="Bryantseva I.A."/>
            <person name="Kyndt J.A."/>
            <person name="Imhoff J.F."/>
        </authorList>
    </citation>
    <scope>NUCLEOTIDE SEQUENCE [LARGE SCALE GENOMIC DNA]</scope>
    <source>
        <strain evidence="5 6">Um2</strain>
    </source>
</reference>
<evidence type="ECO:0000256" key="1">
    <source>
        <dbReference type="ARBA" id="ARBA00007734"/>
    </source>
</evidence>
<dbReference type="Proteomes" id="UP001564408">
    <property type="component" value="Unassembled WGS sequence"/>
</dbReference>
<organism evidence="5 6">
    <name type="scientific">Thioalkalicoccus limnaeus</name>
    <dbReference type="NCBI Taxonomy" id="120681"/>
    <lineage>
        <taxon>Bacteria</taxon>
        <taxon>Pseudomonadati</taxon>
        <taxon>Pseudomonadota</taxon>
        <taxon>Gammaproteobacteria</taxon>
        <taxon>Chromatiales</taxon>
        <taxon>Chromatiaceae</taxon>
        <taxon>Thioalkalicoccus</taxon>
    </lineage>
</organism>
<dbReference type="EMBL" id="JBDKXB010000002">
    <property type="protein sequence ID" value="MEY6431186.1"/>
    <property type="molecule type" value="Genomic_DNA"/>
</dbReference>
<dbReference type="PANTHER" id="PTHR37423">
    <property type="entry name" value="SOLUBLE LYTIC MUREIN TRANSGLYCOSYLASE-RELATED"/>
    <property type="match status" value="1"/>
</dbReference>
<evidence type="ECO:0000313" key="6">
    <source>
        <dbReference type="Proteomes" id="UP001564408"/>
    </source>
</evidence>
<sequence>MASARALLAILSCLTVGTAAADVYKYVDAQGGVIFTDKPLTRQGVTLEWRRSTTSLTAEHQESAQRVLAQARVLSSAPAKLGRTAAQRRADFDPMIRANAARYRLSPELLHAVIRAESAYNPAAVSPAGATGLMQLMPATAERYRVRDIWDPAENLRGGAEYLRYLLDLFDQDLRLALAGYNAGENAVIRHGRQIPPFAETQTYVRRVLQFMWAEQASSGRIAMR</sequence>
<dbReference type="PANTHER" id="PTHR37423:SF2">
    <property type="entry name" value="MEMBRANE-BOUND LYTIC MUREIN TRANSGLYCOSYLASE C"/>
    <property type="match status" value="1"/>
</dbReference>
<dbReference type="InterPro" id="IPR008258">
    <property type="entry name" value="Transglycosylase_SLT_dom_1"/>
</dbReference>
<keyword evidence="2" id="KW-0732">Signal</keyword>
<feature type="chain" id="PRO_5045257372" evidence="2">
    <location>
        <begin position="22"/>
        <end position="225"/>
    </location>
</feature>
<dbReference type="Pfam" id="PF01464">
    <property type="entry name" value="SLT"/>
    <property type="match status" value="1"/>
</dbReference>
<evidence type="ECO:0000313" key="5">
    <source>
        <dbReference type="EMBL" id="MEY6431186.1"/>
    </source>
</evidence>
<gene>
    <name evidence="5" type="ORF">ABC977_02055</name>
</gene>
<dbReference type="SUPFAM" id="SSF53955">
    <property type="entry name" value="Lysozyme-like"/>
    <property type="match status" value="1"/>
</dbReference>
<name>A0ABV4B9W7_9GAMM</name>
<proteinExistence type="inferred from homology"/>
<dbReference type="Gene3D" id="1.10.530.10">
    <property type="match status" value="1"/>
</dbReference>
<dbReference type="InterPro" id="IPR000189">
    <property type="entry name" value="Transglyc_AS"/>
</dbReference>
<feature type="domain" description="DUF4124" evidence="4">
    <location>
        <begin position="11"/>
        <end position="59"/>
    </location>
</feature>
<keyword evidence="6" id="KW-1185">Reference proteome</keyword>
<dbReference type="Pfam" id="PF13511">
    <property type="entry name" value="DUF4124"/>
    <property type="match status" value="1"/>
</dbReference>
<accession>A0ABV4B9W7</accession>
<dbReference type="InterPro" id="IPR025392">
    <property type="entry name" value="DUF4124"/>
</dbReference>
<evidence type="ECO:0000259" key="4">
    <source>
        <dbReference type="Pfam" id="PF13511"/>
    </source>
</evidence>
<dbReference type="RefSeq" id="WP_369665571.1">
    <property type="nucleotide sequence ID" value="NZ_JBDKXB010000002.1"/>
</dbReference>
<feature type="domain" description="Transglycosylase SLT" evidence="3">
    <location>
        <begin position="95"/>
        <end position="194"/>
    </location>
</feature>